<protein>
    <submittedName>
        <fullName evidence="1">Uncharacterized protein</fullName>
    </submittedName>
</protein>
<gene>
    <name evidence="1" type="ORF">HAX54_010065</name>
</gene>
<keyword evidence="2" id="KW-1185">Reference proteome</keyword>
<dbReference type="EMBL" id="JACEIK010015480">
    <property type="protein sequence ID" value="MCE3217015.1"/>
    <property type="molecule type" value="Genomic_DNA"/>
</dbReference>
<proteinExistence type="predicted"/>
<dbReference type="Proteomes" id="UP000823775">
    <property type="component" value="Unassembled WGS sequence"/>
</dbReference>
<sequence>MPNSASVSASTLSMEVVLTGLSDDGSDGPSLRRRFVKPTVTPRHEASTEQNTRWSVARLTGRHSYRQVLMLATTVGHFPDGHHFYSRSHDDRAMGHQE</sequence>
<organism evidence="1 2">
    <name type="scientific">Datura stramonium</name>
    <name type="common">Jimsonweed</name>
    <name type="synonym">Common thornapple</name>
    <dbReference type="NCBI Taxonomy" id="4076"/>
    <lineage>
        <taxon>Eukaryota</taxon>
        <taxon>Viridiplantae</taxon>
        <taxon>Streptophyta</taxon>
        <taxon>Embryophyta</taxon>
        <taxon>Tracheophyta</taxon>
        <taxon>Spermatophyta</taxon>
        <taxon>Magnoliopsida</taxon>
        <taxon>eudicotyledons</taxon>
        <taxon>Gunneridae</taxon>
        <taxon>Pentapetalae</taxon>
        <taxon>asterids</taxon>
        <taxon>lamiids</taxon>
        <taxon>Solanales</taxon>
        <taxon>Solanaceae</taxon>
        <taxon>Solanoideae</taxon>
        <taxon>Datureae</taxon>
        <taxon>Datura</taxon>
    </lineage>
</organism>
<evidence type="ECO:0000313" key="1">
    <source>
        <dbReference type="EMBL" id="MCE3217015.1"/>
    </source>
</evidence>
<reference evidence="1 2" key="1">
    <citation type="journal article" date="2021" name="BMC Genomics">
        <title>Datura genome reveals duplications of psychoactive alkaloid biosynthetic genes and high mutation rate following tissue culture.</title>
        <authorList>
            <person name="Rajewski A."/>
            <person name="Carter-House D."/>
            <person name="Stajich J."/>
            <person name="Litt A."/>
        </authorList>
    </citation>
    <scope>NUCLEOTIDE SEQUENCE [LARGE SCALE GENOMIC DNA]</scope>
    <source>
        <strain evidence="1">AR-01</strain>
    </source>
</reference>
<comment type="caution">
    <text evidence="1">The sequence shown here is derived from an EMBL/GenBank/DDBJ whole genome shotgun (WGS) entry which is preliminary data.</text>
</comment>
<name>A0ABS8WVN2_DATST</name>
<evidence type="ECO:0000313" key="2">
    <source>
        <dbReference type="Proteomes" id="UP000823775"/>
    </source>
</evidence>
<accession>A0ABS8WVN2</accession>
<feature type="non-terminal residue" evidence="1">
    <location>
        <position position="98"/>
    </location>
</feature>